<dbReference type="Proteomes" id="UP001417504">
    <property type="component" value="Unassembled WGS sequence"/>
</dbReference>
<comment type="caution">
    <text evidence="12">The sequence shown here is derived from an EMBL/GenBank/DDBJ whole genome shotgun (WGS) entry which is preliminary data.</text>
</comment>
<evidence type="ECO:0000313" key="12">
    <source>
        <dbReference type="EMBL" id="KAK9144275.1"/>
    </source>
</evidence>
<comment type="similarity">
    <text evidence="2">Belongs to the RBR family. Ariadne subfamily.</text>
</comment>
<keyword evidence="3" id="KW-0808">Transferase</keyword>
<dbReference type="Pfam" id="PF13639">
    <property type="entry name" value="zf-RING_2"/>
    <property type="match status" value="1"/>
</dbReference>
<evidence type="ECO:0000256" key="1">
    <source>
        <dbReference type="ARBA" id="ARBA00003976"/>
    </source>
</evidence>
<dbReference type="GO" id="GO:0008270">
    <property type="term" value="F:zinc ion binding"/>
    <property type="evidence" value="ECO:0007669"/>
    <property type="project" value="UniProtKB-KW"/>
</dbReference>
<dbReference type="CDD" id="cd23134">
    <property type="entry name" value="RING-HC_ITT1-like"/>
    <property type="match status" value="1"/>
</dbReference>
<dbReference type="InterPro" id="IPR031127">
    <property type="entry name" value="E3_UB_ligase_RBR"/>
</dbReference>
<dbReference type="InterPro" id="IPR044066">
    <property type="entry name" value="TRIAD_supradom"/>
</dbReference>
<evidence type="ECO:0000256" key="6">
    <source>
        <dbReference type="ARBA" id="ARBA00022771"/>
    </source>
</evidence>
<gene>
    <name evidence="12" type="ORF">Sjap_004178</name>
</gene>
<dbReference type="GO" id="GO:0016567">
    <property type="term" value="P:protein ubiquitination"/>
    <property type="evidence" value="ECO:0007669"/>
    <property type="project" value="InterPro"/>
</dbReference>
<dbReference type="PROSITE" id="PS50089">
    <property type="entry name" value="ZF_RING_2"/>
    <property type="match status" value="1"/>
</dbReference>
<feature type="domain" description="RING-type" evidence="11">
    <location>
        <begin position="167"/>
        <end position="303"/>
    </location>
</feature>
<keyword evidence="4" id="KW-0479">Metal-binding</keyword>
<dbReference type="PROSITE" id="PS00518">
    <property type="entry name" value="ZF_RING_1"/>
    <property type="match status" value="1"/>
</dbReference>
<evidence type="ECO:0000313" key="13">
    <source>
        <dbReference type="Proteomes" id="UP001417504"/>
    </source>
</evidence>
<dbReference type="Gene3D" id="3.30.40.10">
    <property type="entry name" value="Zinc/RING finger domain, C3HC4 (zinc finger)"/>
    <property type="match status" value="1"/>
</dbReference>
<dbReference type="InterPro" id="IPR017907">
    <property type="entry name" value="Znf_RING_CS"/>
</dbReference>
<evidence type="ECO:0000259" key="11">
    <source>
        <dbReference type="PROSITE" id="PS51873"/>
    </source>
</evidence>
<dbReference type="GO" id="GO:0004842">
    <property type="term" value="F:ubiquitin-protein transferase activity"/>
    <property type="evidence" value="ECO:0007669"/>
    <property type="project" value="InterPro"/>
</dbReference>
<evidence type="ECO:0000256" key="7">
    <source>
        <dbReference type="ARBA" id="ARBA00022786"/>
    </source>
</evidence>
<evidence type="ECO:0000256" key="5">
    <source>
        <dbReference type="ARBA" id="ARBA00022737"/>
    </source>
</evidence>
<dbReference type="SMART" id="SM00184">
    <property type="entry name" value="RING"/>
    <property type="match status" value="1"/>
</dbReference>
<evidence type="ECO:0000259" key="10">
    <source>
        <dbReference type="PROSITE" id="PS50089"/>
    </source>
</evidence>
<accession>A0AAP0K2U6</accession>
<keyword evidence="6 9" id="KW-0863">Zinc-finger</keyword>
<sequence length="303" mass="34360">MISWMWDTTGSHVVGCGPAWPPVAVQWNFGRTPLPHLGFDNEIVLGPYDKLSCQDRRSISGSASPNVDIPRLMTYNDENCQDIFRTSLYECSICFTGHRVCQIAMQAFLLSTPLPHLGFDNEIVLGPYDKLSCQDRRSISGSASPNVDIPRLMTYNDENCQDIFRTSLYECSICFTGYAGTEFVKLPCKHFFCRKCMQTYSTMHVKEGTVNMLLCPYAKCGGAVSPDLLKLLLADEEFERGETCMTPELKLQTLQVMCGNCGTYFCYLCGAAIDGYKHFRGFCELFPNEDLEEWEWRMNNDEL</sequence>
<proteinExistence type="inferred from homology"/>
<dbReference type="FunFam" id="3.30.40.10:FF:000358">
    <property type="entry name" value="RBR-type E3 ubiquitin transferase"/>
    <property type="match status" value="1"/>
</dbReference>
<evidence type="ECO:0000256" key="9">
    <source>
        <dbReference type="PROSITE-ProRule" id="PRU00175"/>
    </source>
</evidence>
<comment type="function">
    <text evidence="1">Might act as an E3 ubiquitin-protein ligase, or as part of E3 complex, which accepts ubiquitin from specific E2 ubiquitin-conjugating enzymes and then transfers it to substrates.</text>
</comment>
<dbReference type="InterPro" id="IPR013083">
    <property type="entry name" value="Znf_RING/FYVE/PHD"/>
</dbReference>
<dbReference type="PROSITE" id="PS51873">
    <property type="entry name" value="TRIAD"/>
    <property type="match status" value="1"/>
</dbReference>
<dbReference type="EMBL" id="JBBNAE010000002">
    <property type="protein sequence ID" value="KAK9144275.1"/>
    <property type="molecule type" value="Genomic_DNA"/>
</dbReference>
<keyword evidence="8" id="KW-0862">Zinc</keyword>
<evidence type="ECO:0000256" key="4">
    <source>
        <dbReference type="ARBA" id="ARBA00022723"/>
    </source>
</evidence>
<feature type="domain" description="RING-type" evidence="10">
    <location>
        <begin position="171"/>
        <end position="219"/>
    </location>
</feature>
<keyword evidence="7" id="KW-0833">Ubl conjugation pathway</keyword>
<evidence type="ECO:0000256" key="3">
    <source>
        <dbReference type="ARBA" id="ARBA00022679"/>
    </source>
</evidence>
<evidence type="ECO:0000256" key="2">
    <source>
        <dbReference type="ARBA" id="ARBA00005884"/>
    </source>
</evidence>
<organism evidence="12 13">
    <name type="scientific">Stephania japonica</name>
    <dbReference type="NCBI Taxonomy" id="461633"/>
    <lineage>
        <taxon>Eukaryota</taxon>
        <taxon>Viridiplantae</taxon>
        <taxon>Streptophyta</taxon>
        <taxon>Embryophyta</taxon>
        <taxon>Tracheophyta</taxon>
        <taxon>Spermatophyta</taxon>
        <taxon>Magnoliopsida</taxon>
        <taxon>Ranunculales</taxon>
        <taxon>Menispermaceae</taxon>
        <taxon>Menispermoideae</taxon>
        <taxon>Cissampelideae</taxon>
        <taxon>Stephania</taxon>
    </lineage>
</organism>
<protein>
    <submittedName>
        <fullName evidence="12">Uncharacterized protein</fullName>
    </submittedName>
</protein>
<dbReference type="AlphaFoldDB" id="A0AAP0K2U6"/>
<reference evidence="12 13" key="1">
    <citation type="submission" date="2024-01" db="EMBL/GenBank/DDBJ databases">
        <title>Genome assemblies of Stephania.</title>
        <authorList>
            <person name="Yang L."/>
        </authorList>
    </citation>
    <scope>NUCLEOTIDE SEQUENCE [LARGE SCALE GENOMIC DNA]</scope>
    <source>
        <strain evidence="12">QJT</strain>
        <tissue evidence="12">Leaf</tissue>
    </source>
</reference>
<dbReference type="InterPro" id="IPR001841">
    <property type="entry name" value="Znf_RING"/>
</dbReference>
<dbReference type="PANTHER" id="PTHR11685">
    <property type="entry name" value="RBR FAMILY RING FINGER AND IBR DOMAIN-CONTAINING"/>
    <property type="match status" value="1"/>
</dbReference>
<name>A0AAP0K2U6_9MAGN</name>
<dbReference type="SUPFAM" id="SSF57850">
    <property type="entry name" value="RING/U-box"/>
    <property type="match status" value="1"/>
</dbReference>
<keyword evidence="13" id="KW-1185">Reference proteome</keyword>
<evidence type="ECO:0000256" key="8">
    <source>
        <dbReference type="ARBA" id="ARBA00022833"/>
    </source>
</evidence>
<keyword evidence="5" id="KW-0677">Repeat</keyword>